<comment type="caution">
    <text evidence="8">The sequence shown here is derived from an EMBL/GenBank/DDBJ whole genome shotgun (WGS) entry which is preliminary data.</text>
</comment>
<evidence type="ECO:0000256" key="3">
    <source>
        <dbReference type="ARBA" id="ARBA00022989"/>
    </source>
</evidence>
<keyword evidence="7" id="KW-0732">Signal</keyword>
<dbReference type="EMBL" id="JAQQWI010000017">
    <property type="protein sequence ID" value="KAK8006343.1"/>
    <property type="molecule type" value="Genomic_DNA"/>
</dbReference>
<sequence>MPPRLNIPPVTRILLVALLLQSVLSAAVRYRQWSAQSEIVVEWLTLVPQLSLFYPWTFVTSTLVESNIFTLAIAGLTLFHGGRYLERAWSSREFAKFLLVVSLIPNLLCFLALVMLFTLTRNERWTLTTIAGTIPLQISFLVAFSQLVPAHTVTLFRGILSMRVPKFPLIYIGVVTVLSLTPLLTSASLFLALFAFLTSWTYLRFYKTVFPDLDSSQPTSMRGDASETFAFAEFFPGPLKPFVAAFSDQIFNALVAMRVCTPFSPGDASTGQGASYMPRGGAPGGVRAEAERRRALALKALDQRLHAATSTRSSSQPPNQTSGPTVSTQPQSSTQTAMTSQPTPMLGETNYVPDHDHEKEVS</sequence>
<feature type="transmembrane region" description="Helical" evidence="6">
    <location>
        <begin position="125"/>
        <end position="148"/>
    </location>
</feature>
<protein>
    <recommendedName>
        <fullName evidence="10">Peptidase S54 rhomboid domain-containing protein</fullName>
    </recommendedName>
</protein>
<evidence type="ECO:0000256" key="1">
    <source>
        <dbReference type="ARBA" id="ARBA00004141"/>
    </source>
</evidence>
<evidence type="ECO:0008006" key="10">
    <source>
        <dbReference type="Google" id="ProtNLM"/>
    </source>
</evidence>
<feature type="compositionally biased region" description="Polar residues" evidence="5">
    <location>
        <begin position="308"/>
        <end position="319"/>
    </location>
</feature>
<organism evidence="8 9">
    <name type="scientific">Apiospora marii</name>
    <dbReference type="NCBI Taxonomy" id="335849"/>
    <lineage>
        <taxon>Eukaryota</taxon>
        <taxon>Fungi</taxon>
        <taxon>Dikarya</taxon>
        <taxon>Ascomycota</taxon>
        <taxon>Pezizomycotina</taxon>
        <taxon>Sordariomycetes</taxon>
        <taxon>Xylariomycetidae</taxon>
        <taxon>Amphisphaeriales</taxon>
        <taxon>Apiosporaceae</taxon>
        <taxon>Apiospora</taxon>
    </lineage>
</organism>
<evidence type="ECO:0000256" key="6">
    <source>
        <dbReference type="SAM" id="Phobius"/>
    </source>
</evidence>
<keyword evidence="3 6" id="KW-1133">Transmembrane helix</keyword>
<dbReference type="InterPro" id="IPR035952">
    <property type="entry name" value="Rhomboid-like_sf"/>
</dbReference>
<dbReference type="Proteomes" id="UP001396898">
    <property type="component" value="Unassembled WGS sequence"/>
</dbReference>
<feature type="region of interest" description="Disordered" evidence="5">
    <location>
        <begin position="305"/>
        <end position="362"/>
    </location>
</feature>
<feature type="transmembrane region" description="Helical" evidence="6">
    <location>
        <begin position="169"/>
        <end position="197"/>
    </location>
</feature>
<gene>
    <name evidence="8" type="ORF">PG991_012640</name>
</gene>
<dbReference type="Gene3D" id="1.20.1540.10">
    <property type="entry name" value="Rhomboid-like"/>
    <property type="match status" value="1"/>
</dbReference>
<name>A0ABR1RAF3_9PEZI</name>
<evidence type="ECO:0000313" key="8">
    <source>
        <dbReference type="EMBL" id="KAK8006343.1"/>
    </source>
</evidence>
<feature type="chain" id="PRO_5046583272" description="Peptidase S54 rhomboid domain-containing protein" evidence="7">
    <location>
        <begin position="26"/>
        <end position="362"/>
    </location>
</feature>
<dbReference type="SUPFAM" id="SSF144091">
    <property type="entry name" value="Rhomboid-like"/>
    <property type="match status" value="1"/>
</dbReference>
<evidence type="ECO:0000256" key="5">
    <source>
        <dbReference type="SAM" id="MobiDB-lite"/>
    </source>
</evidence>
<evidence type="ECO:0000256" key="7">
    <source>
        <dbReference type="SAM" id="SignalP"/>
    </source>
</evidence>
<feature type="transmembrane region" description="Helical" evidence="6">
    <location>
        <begin position="97"/>
        <end position="119"/>
    </location>
</feature>
<dbReference type="PANTHER" id="PTHR13377:SF3">
    <property type="entry name" value="TRANSMEMBRANE PROTEIN 115"/>
    <property type="match status" value="1"/>
</dbReference>
<reference evidence="8 9" key="1">
    <citation type="submission" date="2023-01" db="EMBL/GenBank/DDBJ databases">
        <title>Analysis of 21 Apiospora genomes using comparative genomics revels a genus with tremendous synthesis potential of carbohydrate active enzymes and secondary metabolites.</title>
        <authorList>
            <person name="Sorensen T."/>
        </authorList>
    </citation>
    <scope>NUCLEOTIDE SEQUENCE [LARGE SCALE GENOMIC DNA]</scope>
    <source>
        <strain evidence="8 9">CBS 20057</strain>
    </source>
</reference>
<feature type="region of interest" description="Disordered" evidence="5">
    <location>
        <begin position="266"/>
        <end position="290"/>
    </location>
</feature>
<evidence type="ECO:0000313" key="9">
    <source>
        <dbReference type="Proteomes" id="UP001396898"/>
    </source>
</evidence>
<feature type="compositionally biased region" description="Basic and acidic residues" evidence="5">
    <location>
        <begin position="353"/>
        <end position="362"/>
    </location>
</feature>
<evidence type="ECO:0000256" key="4">
    <source>
        <dbReference type="ARBA" id="ARBA00023136"/>
    </source>
</evidence>
<keyword evidence="9" id="KW-1185">Reference proteome</keyword>
<comment type="subcellular location">
    <subcellularLocation>
        <location evidence="1">Membrane</location>
        <topology evidence="1">Multi-pass membrane protein</topology>
    </subcellularLocation>
</comment>
<dbReference type="InterPro" id="IPR013861">
    <property type="entry name" value="TMEM115/Pdh1/Rbl19"/>
</dbReference>
<dbReference type="SMART" id="SM01160">
    <property type="entry name" value="DUF1751"/>
    <property type="match status" value="1"/>
</dbReference>
<dbReference type="PANTHER" id="PTHR13377">
    <property type="entry name" value="PLACENTAL PROTEIN 6"/>
    <property type="match status" value="1"/>
</dbReference>
<evidence type="ECO:0000256" key="2">
    <source>
        <dbReference type="ARBA" id="ARBA00022692"/>
    </source>
</evidence>
<keyword evidence="2 6" id="KW-0812">Transmembrane</keyword>
<accession>A0ABR1RAF3</accession>
<keyword evidence="4 6" id="KW-0472">Membrane</keyword>
<feature type="compositionally biased region" description="Low complexity" evidence="5">
    <location>
        <begin position="320"/>
        <end position="344"/>
    </location>
</feature>
<dbReference type="Pfam" id="PF08551">
    <property type="entry name" value="DUF1751"/>
    <property type="match status" value="1"/>
</dbReference>
<feature type="signal peptide" evidence="7">
    <location>
        <begin position="1"/>
        <end position="25"/>
    </location>
</feature>
<proteinExistence type="predicted"/>